<proteinExistence type="predicted"/>
<evidence type="ECO:0000313" key="1">
    <source>
        <dbReference type="EMBL" id="KAF1996444.1"/>
    </source>
</evidence>
<organism evidence="1 2">
    <name type="scientific">Amniculicola lignicola CBS 123094</name>
    <dbReference type="NCBI Taxonomy" id="1392246"/>
    <lineage>
        <taxon>Eukaryota</taxon>
        <taxon>Fungi</taxon>
        <taxon>Dikarya</taxon>
        <taxon>Ascomycota</taxon>
        <taxon>Pezizomycotina</taxon>
        <taxon>Dothideomycetes</taxon>
        <taxon>Pleosporomycetidae</taxon>
        <taxon>Pleosporales</taxon>
        <taxon>Amniculicolaceae</taxon>
        <taxon>Amniculicola</taxon>
    </lineage>
</organism>
<evidence type="ECO:0000313" key="2">
    <source>
        <dbReference type="Proteomes" id="UP000799779"/>
    </source>
</evidence>
<feature type="non-terminal residue" evidence="1">
    <location>
        <position position="1"/>
    </location>
</feature>
<dbReference type="AlphaFoldDB" id="A0A6A5W687"/>
<accession>A0A6A5W687</accession>
<dbReference type="Proteomes" id="UP000799779">
    <property type="component" value="Unassembled WGS sequence"/>
</dbReference>
<sequence>AAFRNPYIDTAQLWTQRIPIPSLSPNSQAQSSPPTVADLRENKSLWYKLHVYIYELQHSRSNENSRGRLELLIDPLYLGEPCFSDAEREINPLPSQRSLGLTNERPRTLRSILDYFSSRLEKRVEGRVKETKDWRVCAAHDLAPAFEEILGVKAKDRKINKEFTSLVKRKRLKAMEEGEAWKGAWRKK</sequence>
<dbReference type="EMBL" id="ML977625">
    <property type="protein sequence ID" value="KAF1996444.1"/>
    <property type="molecule type" value="Genomic_DNA"/>
</dbReference>
<dbReference type="OrthoDB" id="2740448at2759"/>
<protein>
    <submittedName>
        <fullName evidence="1">Uncharacterized protein</fullName>
    </submittedName>
</protein>
<gene>
    <name evidence="1" type="ORF">P154DRAFT_443362</name>
</gene>
<name>A0A6A5W687_9PLEO</name>
<reference evidence="1" key="1">
    <citation type="journal article" date="2020" name="Stud. Mycol.">
        <title>101 Dothideomycetes genomes: a test case for predicting lifestyles and emergence of pathogens.</title>
        <authorList>
            <person name="Haridas S."/>
            <person name="Albert R."/>
            <person name="Binder M."/>
            <person name="Bloem J."/>
            <person name="Labutti K."/>
            <person name="Salamov A."/>
            <person name="Andreopoulos B."/>
            <person name="Baker S."/>
            <person name="Barry K."/>
            <person name="Bills G."/>
            <person name="Bluhm B."/>
            <person name="Cannon C."/>
            <person name="Castanera R."/>
            <person name="Culley D."/>
            <person name="Daum C."/>
            <person name="Ezra D."/>
            <person name="Gonzalez J."/>
            <person name="Henrissat B."/>
            <person name="Kuo A."/>
            <person name="Liang C."/>
            <person name="Lipzen A."/>
            <person name="Lutzoni F."/>
            <person name="Magnuson J."/>
            <person name="Mondo S."/>
            <person name="Nolan M."/>
            <person name="Ohm R."/>
            <person name="Pangilinan J."/>
            <person name="Park H.-J."/>
            <person name="Ramirez L."/>
            <person name="Alfaro M."/>
            <person name="Sun H."/>
            <person name="Tritt A."/>
            <person name="Yoshinaga Y."/>
            <person name="Zwiers L.-H."/>
            <person name="Turgeon B."/>
            <person name="Goodwin S."/>
            <person name="Spatafora J."/>
            <person name="Crous P."/>
            <person name="Grigoriev I."/>
        </authorList>
    </citation>
    <scope>NUCLEOTIDE SEQUENCE</scope>
    <source>
        <strain evidence="1">CBS 123094</strain>
    </source>
</reference>
<keyword evidence="2" id="KW-1185">Reference proteome</keyword>